<evidence type="ECO:0000256" key="3">
    <source>
        <dbReference type="ARBA" id="ARBA00022741"/>
    </source>
</evidence>
<dbReference type="PROSITE" id="PS00211">
    <property type="entry name" value="ABC_TRANSPORTER_1"/>
    <property type="match status" value="1"/>
</dbReference>
<dbReference type="Gene3D" id="3.40.50.300">
    <property type="entry name" value="P-loop containing nucleotide triphosphate hydrolases"/>
    <property type="match status" value="1"/>
</dbReference>
<dbReference type="InterPro" id="IPR017871">
    <property type="entry name" value="ABC_transporter-like_CS"/>
</dbReference>
<evidence type="ECO:0000256" key="1">
    <source>
        <dbReference type="ARBA" id="ARBA00005417"/>
    </source>
</evidence>
<dbReference type="GO" id="GO:0005524">
    <property type="term" value="F:ATP binding"/>
    <property type="evidence" value="ECO:0007669"/>
    <property type="project" value="UniProtKB-KW"/>
</dbReference>
<protein>
    <submittedName>
        <fullName evidence="6">ATP-binding cassette domain-containing protein</fullName>
    </submittedName>
</protein>
<comment type="similarity">
    <text evidence="1">Belongs to the ABC transporter superfamily.</text>
</comment>
<gene>
    <name evidence="6" type="ORF">WDU93_13165</name>
</gene>
<keyword evidence="4 6" id="KW-0067">ATP-binding</keyword>
<evidence type="ECO:0000256" key="2">
    <source>
        <dbReference type="ARBA" id="ARBA00022448"/>
    </source>
</evidence>
<keyword evidence="3" id="KW-0547">Nucleotide-binding</keyword>
<dbReference type="SMART" id="SM00382">
    <property type="entry name" value="AAA"/>
    <property type="match status" value="1"/>
</dbReference>
<keyword evidence="7" id="KW-1185">Reference proteome</keyword>
<dbReference type="RefSeq" id="WP_337321376.1">
    <property type="nucleotide sequence ID" value="NZ_JBBDGN010000014.1"/>
</dbReference>
<dbReference type="PANTHER" id="PTHR43776:SF7">
    <property type="entry name" value="D,D-DIPEPTIDE TRANSPORT ATP-BINDING PROTEIN DDPF-RELATED"/>
    <property type="match status" value="1"/>
</dbReference>
<dbReference type="PANTHER" id="PTHR43776">
    <property type="entry name" value="TRANSPORT ATP-BINDING PROTEIN"/>
    <property type="match status" value="1"/>
</dbReference>
<dbReference type="PROSITE" id="PS50893">
    <property type="entry name" value="ABC_TRANSPORTER_2"/>
    <property type="match status" value="1"/>
</dbReference>
<sequence>MPAADATAIDCSDLVIDRFGHGGATRAVDGVTFTLRPGGLICIAGPTGSGKSTLVSSLAGIVDSSLKVVGGRAEVAGVNIRGSARRLRALGALVGYVEQGAGGNLPPRLTVGEVIGEPLTSRQKRVNSKALAIRVASLLDELHLPLGLATKFPYELSAGMRQRVAIARAFMLEPRVLIADEPLANLDLEVRPVVFDAITRRREQHGLAALLVTNDADFIRELDAEALMLRGGHVVARGVGRNLVWAPNAQADSGH</sequence>
<keyword evidence="2" id="KW-0813">Transport</keyword>
<reference evidence="6 7" key="1">
    <citation type="submission" date="2024-02" db="EMBL/GenBank/DDBJ databases">
        <authorList>
            <person name="Saticioglu I.B."/>
        </authorList>
    </citation>
    <scope>NUCLEOTIDE SEQUENCE [LARGE SCALE GENOMIC DNA]</scope>
    <source>
        <strain evidence="6 7">Mu-43</strain>
    </source>
</reference>
<name>A0ABU8LNR5_9MICO</name>
<dbReference type="Pfam" id="PF00005">
    <property type="entry name" value="ABC_tran"/>
    <property type="match status" value="1"/>
</dbReference>
<feature type="domain" description="ABC transporter" evidence="5">
    <location>
        <begin position="9"/>
        <end position="253"/>
    </location>
</feature>
<evidence type="ECO:0000256" key="4">
    <source>
        <dbReference type="ARBA" id="ARBA00022840"/>
    </source>
</evidence>
<comment type="caution">
    <text evidence="6">The sequence shown here is derived from an EMBL/GenBank/DDBJ whole genome shotgun (WGS) entry which is preliminary data.</text>
</comment>
<dbReference type="InterPro" id="IPR003439">
    <property type="entry name" value="ABC_transporter-like_ATP-bd"/>
</dbReference>
<dbReference type="Proteomes" id="UP001366085">
    <property type="component" value="Unassembled WGS sequence"/>
</dbReference>
<dbReference type="InterPro" id="IPR050319">
    <property type="entry name" value="ABC_transp_ATP-bind"/>
</dbReference>
<dbReference type="EMBL" id="JBBDGN010000014">
    <property type="protein sequence ID" value="MEJ1092635.1"/>
    <property type="molecule type" value="Genomic_DNA"/>
</dbReference>
<accession>A0ABU8LNR5</accession>
<evidence type="ECO:0000313" key="6">
    <source>
        <dbReference type="EMBL" id="MEJ1092635.1"/>
    </source>
</evidence>
<dbReference type="SUPFAM" id="SSF52540">
    <property type="entry name" value="P-loop containing nucleoside triphosphate hydrolases"/>
    <property type="match status" value="1"/>
</dbReference>
<evidence type="ECO:0000259" key="5">
    <source>
        <dbReference type="PROSITE" id="PS50893"/>
    </source>
</evidence>
<dbReference type="InterPro" id="IPR003593">
    <property type="entry name" value="AAA+_ATPase"/>
</dbReference>
<proteinExistence type="inferred from homology"/>
<dbReference type="InterPro" id="IPR027417">
    <property type="entry name" value="P-loop_NTPase"/>
</dbReference>
<evidence type="ECO:0000313" key="7">
    <source>
        <dbReference type="Proteomes" id="UP001366085"/>
    </source>
</evidence>
<organism evidence="6 7">
    <name type="scientific">Microbacterium istanbulense</name>
    <dbReference type="NCBI Taxonomy" id="3122049"/>
    <lineage>
        <taxon>Bacteria</taxon>
        <taxon>Bacillati</taxon>
        <taxon>Actinomycetota</taxon>
        <taxon>Actinomycetes</taxon>
        <taxon>Micrococcales</taxon>
        <taxon>Microbacteriaceae</taxon>
        <taxon>Microbacterium</taxon>
    </lineage>
</organism>